<evidence type="ECO:0000256" key="1">
    <source>
        <dbReference type="SAM" id="MobiDB-lite"/>
    </source>
</evidence>
<gene>
    <name evidence="3" type="ORF">SVIM_LOCUS320453</name>
</gene>
<dbReference type="PANTHER" id="PTHR36782">
    <property type="entry name" value="BNAC03G62080D PROTEIN"/>
    <property type="match status" value="1"/>
</dbReference>
<evidence type="ECO:0000313" key="3">
    <source>
        <dbReference type="EMBL" id="VFU48697.1"/>
    </source>
</evidence>
<dbReference type="PANTHER" id="PTHR36782:SF1">
    <property type="entry name" value="CALCIUM UNIPORTER PROTEIN"/>
    <property type="match status" value="1"/>
</dbReference>
<dbReference type="AlphaFoldDB" id="A0A6N2M5A4"/>
<accession>A0A6N2M5A4</accession>
<name>A0A6N2M5A4_SALVM</name>
<feature type="domain" description="DUF7890" evidence="2">
    <location>
        <begin position="131"/>
        <end position="175"/>
    </location>
</feature>
<proteinExistence type="predicted"/>
<feature type="compositionally biased region" description="Polar residues" evidence="1">
    <location>
        <begin position="30"/>
        <end position="40"/>
    </location>
</feature>
<feature type="region of interest" description="Disordered" evidence="1">
    <location>
        <begin position="1"/>
        <end position="40"/>
    </location>
</feature>
<dbReference type="InterPro" id="IPR057212">
    <property type="entry name" value="DUF7890"/>
</dbReference>
<sequence>MDKRANLVEGSGKSKRYRESLNQKARKVSRNSLPPSKPSSCDTSLIRFTSPFSTLPATFLRLKMFASYFSSIIVDATDRIRGRKGTGLIYRDELSKKMPSKKGYDCLASNNEKKNLEKRGFASSAVEEKGAIRMKVLMTKEEASRLLSKCREGGVLEFKDVAHELAQIPVNRVSVISSAGGYGGVLHSIPEES</sequence>
<evidence type="ECO:0000259" key="2">
    <source>
        <dbReference type="Pfam" id="PF25418"/>
    </source>
</evidence>
<dbReference type="Pfam" id="PF25418">
    <property type="entry name" value="DUF7890"/>
    <property type="match status" value="1"/>
</dbReference>
<protein>
    <recommendedName>
        <fullName evidence="2">DUF7890 domain-containing protein</fullName>
    </recommendedName>
</protein>
<reference evidence="3" key="1">
    <citation type="submission" date="2019-03" db="EMBL/GenBank/DDBJ databases">
        <authorList>
            <person name="Mank J."/>
            <person name="Almeida P."/>
        </authorList>
    </citation>
    <scope>NUCLEOTIDE SEQUENCE</scope>
    <source>
        <strain evidence="3">78183</strain>
    </source>
</reference>
<organism evidence="3">
    <name type="scientific">Salix viminalis</name>
    <name type="common">Common osier</name>
    <name type="synonym">Basket willow</name>
    <dbReference type="NCBI Taxonomy" id="40686"/>
    <lineage>
        <taxon>Eukaryota</taxon>
        <taxon>Viridiplantae</taxon>
        <taxon>Streptophyta</taxon>
        <taxon>Embryophyta</taxon>
        <taxon>Tracheophyta</taxon>
        <taxon>Spermatophyta</taxon>
        <taxon>Magnoliopsida</taxon>
        <taxon>eudicotyledons</taxon>
        <taxon>Gunneridae</taxon>
        <taxon>Pentapetalae</taxon>
        <taxon>rosids</taxon>
        <taxon>fabids</taxon>
        <taxon>Malpighiales</taxon>
        <taxon>Salicaceae</taxon>
        <taxon>Saliceae</taxon>
        <taxon>Salix</taxon>
    </lineage>
</organism>
<dbReference type="EMBL" id="CAADRP010001707">
    <property type="protein sequence ID" value="VFU48697.1"/>
    <property type="molecule type" value="Genomic_DNA"/>
</dbReference>